<dbReference type="Gramene" id="ONK70746">
    <property type="protein sequence ID" value="ONK70746"/>
    <property type="gene ID" value="A4U43_C04F1100"/>
</dbReference>
<gene>
    <name evidence="1" type="ORF">A4U43_C04F1100</name>
</gene>
<name>A0A5P1EXF5_ASPOF</name>
<dbReference type="Proteomes" id="UP000243459">
    <property type="component" value="Chromosome 4"/>
</dbReference>
<evidence type="ECO:0000313" key="2">
    <source>
        <dbReference type="Proteomes" id="UP000243459"/>
    </source>
</evidence>
<keyword evidence="2" id="KW-1185">Reference proteome</keyword>
<reference evidence="2" key="1">
    <citation type="journal article" date="2017" name="Nat. Commun.">
        <title>The asparagus genome sheds light on the origin and evolution of a young Y chromosome.</title>
        <authorList>
            <person name="Harkess A."/>
            <person name="Zhou J."/>
            <person name="Xu C."/>
            <person name="Bowers J.E."/>
            <person name="Van der Hulst R."/>
            <person name="Ayyampalayam S."/>
            <person name="Mercati F."/>
            <person name="Riccardi P."/>
            <person name="McKain M.R."/>
            <person name="Kakrana A."/>
            <person name="Tang H."/>
            <person name="Ray J."/>
            <person name="Groenendijk J."/>
            <person name="Arikit S."/>
            <person name="Mathioni S.M."/>
            <person name="Nakano M."/>
            <person name="Shan H."/>
            <person name="Telgmann-Rauber A."/>
            <person name="Kanno A."/>
            <person name="Yue Z."/>
            <person name="Chen H."/>
            <person name="Li W."/>
            <person name="Chen Y."/>
            <person name="Xu X."/>
            <person name="Zhang Y."/>
            <person name="Luo S."/>
            <person name="Chen H."/>
            <person name="Gao J."/>
            <person name="Mao Z."/>
            <person name="Pires J.C."/>
            <person name="Luo M."/>
            <person name="Kudrna D."/>
            <person name="Wing R.A."/>
            <person name="Meyers B.C."/>
            <person name="Yi K."/>
            <person name="Kong H."/>
            <person name="Lavrijsen P."/>
            <person name="Sunseri F."/>
            <person name="Falavigna A."/>
            <person name="Ye Y."/>
            <person name="Leebens-Mack J.H."/>
            <person name="Chen G."/>
        </authorList>
    </citation>
    <scope>NUCLEOTIDE SEQUENCE [LARGE SCALE GENOMIC DNA]</scope>
    <source>
        <strain evidence="2">cv. DH0086</strain>
    </source>
</reference>
<accession>A0A5P1EXF5</accession>
<organism evidence="1 2">
    <name type="scientific">Asparagus officinalis</name>
    <name type="common">Garden asparagus</name>
    <dbReference type="NCBI Taxonomy" id="4686"/>
    <lineage>
        <taxon>Eukaryota</taxon>
        <taxon>Viridiplantae</taxon>
        <taxon>Streptophyta</taxon>
        <taxon>Embryophyta</taxon>
        <taxon>Tracheophyta</taxon>
        <taxon>Spermatophyta</taxon>
        <taxon>Magnoliopsida</taxon>
        <taxon>Liliopsida</taxon>
        <taxon>Asparagales</taxon>
        <taxon>Asparagaceae</taxon>
        <taxon>Asparagoideae</taxon>
        <taxon>Asparagus</taxon>
    </lineage>
</organism>
<dbReference type="AlphaFoldDB" id="A0A5P1EXF5"/>
<proteinExistence type="predicted"/>
<sequence length="150" mass="17291">MLGRKDKSRYLHSDHDDEIFDLGIDDDREAYNCENPAPWVEFLNGCAFDSPVFFIGSLCTRLLNCPKVMILIILLGFSRSISKNRHLGQQCQPPESWDLCTSLREAGGKLRTMIASHVEEQFEVLMLEGWVVDDHVLIDRALRRRAEMEH</sequence>
<dbReference type="EMBL" id="CM007384">
    <property type="protein sequence ID" value="ONK70746.1"/>
    <property type="molecule type" value="Genomic_DNA"/>
</dbReference>
<protein>
    <submittedName>
        <fullName evidence="1">Uncharacterized protein</fullName>
    </submittedName>
</protein>
<evidence type="ECO:0000313" key="1">
    <source>
        <dbReference type="EMBL" id="ONK70746.1"/>
    </source>
</evidence>